<protein>
    <submittedName>
        <fullName evidence="2">Uncharacterized protein</fullName>
    </submittedName>
</protein>
<reference evidence="3" key="1">
    <citation type="submission" date="2015-06" db="EMBL/GenBank/DDBJ databases">
        <authorList>
            <person name="Bertelli C."/>
        </authorList>
    </citation>
    <scope>NUCLEOTIDE SEQUENCE [LARGE SCALE GENOMIC DNA]</scope>
    <source>
        <strain evidence="3">CRIB-30</strain>
    </source>
</reference>
<dbReference type="RefSeq" id="WP_098039050.1">
    <property type="nucleotide sequence ID" value="NZ_CWGJ01000026.1"/>
</dbReference>
<keyword evidence="3" id="KW-1185">Reference proteome</keyword>
<dbReference type="Proteomes" id="UP000220251">
    <property type="component" value="Unassembled WGS sequence"/>
</dbReference>
<accession>A0A0H5DTK0</accession>
<proteinExistence type="predicted"/>
<evidence type="ECO:0000313" key="2">
    <source>
        <dbReference type="EMBL" id="CRX39184.1"/>
    </source>
</evidence>
<evidence type="ECO:0000256" key="1">
    <source>
        <dbReference type="SAM" id="MobiDB-lite"/>
    </source>
</evidence>
<evidence type="ECO:0000313" key="3">
    <source>
        <dbReference type="Proteomes" id="UP000220251"/>
    </source>
</evidence>
<dbReference type="EMBL" id="CWGJ01000026">
    <property type="protein sequence ID" value="CRX39184.1"/>
    <property type="molecule type" value="Genomic_DNA"/>
</dbReference>
<gene>
    <name evidence="2" type="ORF">ELAC_1859</name>
</gene>
<name>A0A0H5DTK0_9BACT</name>
<organism evidence="2 3">
    <name type="scientific">Estrella lausannensis</name>
    <dbReference type="NCBI Taxonomy" id="483423"/>
    <lineage>
        <taxon>Bacteria</taxon>
        <taxon>Pseudomonadati</taxon>
        <taxon>Chlamydiota</taxon>
        <taxon>Chlamydiia</taxon>
        <taxon>Parachlamydiales</taxon>
        <taxon>Candidatus Criblamydiaceae</taxon>
        <taxon>Estrella</taxon>
    </lineage>
</organism>
<feature type="region of interest" description="Disordered" evidence="1">
    <location>
        <begin position="1"/>
        <end position="54"/>
    </location>
</feature>
<sequence>MSDRKVGNDPSFNRAEASEEYGAQISSETAPADVETGAVQREKTPVDEIVSGAIETDRVQTDGQWKLERAIEAPTASDVMHLIKDALESLKEGGGKEEDAASQFEAFKESFLKRAVYLRAFALLLKNGSDAYDALCSSFLEGAKTLLPRIQEFNRKVGSKSGADATETKAQRSFIRAFKNYQKGAASQSEFFSALQTYNAFAQERNRQITQLAADIDRFNIEVTSKNLAIEELNEARSKIGVGSMPLLPKLELPQPMQVFSAVESNFAKVALPPRREISLHAIDQTGKLKDDLLQNWIPNLKSDLMFLSAREGKDEIEVHFSSYMNWLHLPWDRAYYPDLSLNVLKTLRKEGGLPSYLNLIDSSMMPYLGTGLIDYVLRLKLPDLCRPVAENMRLLIIDLIAQAGVMSSTPALLMALERSPEELDHGELDLIVATAFSKSIRSIISSSLIEESVDRILSENGIKPSAAPDKELINLKLVAVCNLTIAFAAINRIASALKLPGLAARVLSEALQYAGIKGFHPRLTLKEVLSNGAFDIAIAKAIKEKLVQHYQWESAEADALVSSLFTHLSKEAFWKHDKDALIPLIALNMERAGFTNASAAKAIAFQVYSDLLGVIPSENMDSGEDSAPISAWLINDGLLAWGTFNPDVDKETKQNVKEAVRGLLRTLHQEGETILFNELILRLTERIQKEGVEKELAKKMAESVGEMVVLNLEARGSLGVSAAEVGVLFGMIVPLFEGYTYDDLIQLPIAYLLSDKLSVMHPQEIVDRLRLAKALPSGDDASHAFISMELKIPFEWVKAVREAEEEDHKSAEQTLHSISKTLLKTVFSSSETVAEEAADLLPPLFSDKLARATIRLTDTLNNQGVDYSRASQVAATTVALPYAWKSEFDLRKAVYLSLILLGEGRDVAKGASLNFAMKDLRVPEDNLKEEVAAALARSKFPYDFAKPAAGILIALIPFIESKEGIKPWKAGIAKLLFGTGLFTPQQALKIVAASLDDKVAQEALKEGFGSFFTKSIPSEAAEPVAQSAASLLLETMDAFVDEREFIRKVEEIALFLTGIVLSSKEAVLAGLRLNAVVKGGALKAMMEEQIRKKGAGEMEADLLASKAMINLFAMQMPLQQAFGMSEIALSTDKVIRTRIGVLEKRLEGMLIAKGVEGGIASKIAQLAARETLQQAEKFSDERVFKEVLFLSLQALFRRAVDSDPFFEKPDAAAGIVRELAVTELMRREILQEDLKRILEGALYLPDKAFFTAADLSDSLFRSPQLFENEEVFAGAVRDALVAWGLIDEAAADLAVKAIDFGLIVHGSPLRTLEQSGHLPLPELIGCFLTQAAEENSFLKWGSQELVRELLLLVFGTAAAGEQIRHTSSDPSLLKLVKDNLSLIISARKENKLKSGLKKVLAEFARSVAHPTIEYFILLTKATKPAEAIISSTHLTLNSREEKEAEIKKTLGNVV</sequence>